<keyword evidence="3" id="KW-0067">ATP-binding</keyword>
<keyword evidence="8" id="KW-1185">Reference proteome</keyword>
<dbReference type="Gene3D" id="3.30.950.30">
    <property type="entry name" value="Schlafen, AAA domain"/>
    <property type="match status" value="1"/>
</dbReference>
<accession>A0A8B6GPQ1</accession>
<feature type="domain" description="Schlafen GTPase-like" evidence="6">
    <location>
        <begin position="418"/>
        <end position="523"/>
    </location>
</feature>
<dbReference type="InterPro" id="IPR018647">
    <property type="entry name" value="SLFN_3-like_DNA/RNA_helicase"/>
</dbReference>
<evidence type="ECO:0000259" key="4">
    <source>
        <dbReference type="Pfam" id="PF04326"/>
    </source>
</evidence>
<dbReference type="GO" id="GO:0005524">
    <property type="term" value="F:ATP binding"/>
    <property type="evidence" value="ECO:0007669"/>
    <property type="project" value="UniProtKB-KW"/>
</dbReference>
<evidence type="ECO:0000313" key="8">
    <source>
        <dbReference type="Proteomes" id="UP000596742"/>
    </source>
</evidence>
<evidence type="ECO:0000256" key="2">
    <source>
        <dbReference type="ARBA" id="ARBA00022741"/>
    </source>
</evidence>
<dbReference type="PANTHER" id="PTHR12155:SF30">
    <property type="entry name" value="PROTEIN SLFN14"/>
    <property type="match status" value="1"/>
</dbReference>
<dbReference type="Pfam" id="PF21026">
    <property type="entry name" value="SLFN_GTPase-like"/>
    <property type="match status" value="1"/>
</dbReference>
<evidence type="ECO:0000256" key="3">
    <source>
        <dbReference type="ARBA" id="ARBA00022840"/>
    </source>
</evidence>
<name>A0A8B6GPQ1_MYTGA</name>
<dbReference type="Proteomes" id="UP000596742">
    <property type="component" value="Unassembled WGS sequence"/>
</dbReference>
<feature type="domain" description="Schlafen group 3-like DNA/RNA helicase" evidence="5">
    <location>
        <begin position="588"/>
        <end position="718"/>
    </location>
</feature>
<organism evidence="7 8">
    <name type="scientific">Mytilus galloprovincialis</name>
    <name type="common">Mediterranean mussel</name>
    <dbReference type="NCBI Taxonomy" id="29158"/>
    <lineage>
        <taxon>Eukaryota</taxon>
        <taxon>Metazoa</taxon>
        <taxon>Spiralia</taxon>
        <taxon>Lophotrochozoa</taxon>
        <taxon>Mollusca</taxon>
        <taxon>Bivalvia</taxon>
        <taxon>Autobranchia</taxon>
        <taxon>Pteriomorphia</taxon>
        <taxon>Mytilida</taxon>
        <taxon>Mytiloidea</taxon>
        <taxon>Mytilidae</taxon>
        <taxon>Mytilinae</taxon>
        <taxon>Mytilus</taxon>
    </lineage>
</organism>
<comment type="similarity">
    <text evidence="1">Belongs to the Schlafen family. Subgroup III subfamily.</text>
</comment>
<dbReference type="AlphaFoldDB" id="A0A8B6GPQ1"/>
<dbReference type="PANTHER" id="PTHR12155">
    <property type="entry name" value="SCHLAFEN"/>
    <property type="match status" value="1"/>
</dbReference>
<keyword evidence="2" id="KW-0547">Nucleotide-binding</keyword>
<dbReference type="InterPro" id="IPR038461">
    <property type="entry name" value="Schlafen_AlbA_2_dom_sf"/>
</dbReference>
<dbReference type="InterPro" id="IPR007421">
    <property type="entry name" value="Schlafen_AlbA_2_dom"/>
</dbReference>
<gene>
    <name evidence="7" type="ORF">MGAL_10B046769</name>
</gene>
<dbReference type="InterPro" id="IPR027417">
    <property type="entry name" value="P-loop_NTPase"/>
</dbReference>
<feature type="domain" description="Schlafen AlbA-2" evidence="4">
    <location>
        <begin position="191"/>
        <end position="266"/>
    </location>
</feature>
<dbReference type="OrthoDB" id="6052143at2759"/>
<evidence type="ECO:0000313" key="7">
    <source>
        <dbReference type="EMBL" id="VDI67021.1"/>
    </source>
</evidence>
<dbReference type="Pfam" id="PF04326">
    <property type="entry name" value="SLFN_AlbA_2"/>
    <property type="match status" value="1"/>
</dbReference>
<evidence type="ECO:0000256" key="1">
    <source>
        <dbReference type="ARBA" id="ARBA00010114"/>
    </source>
</evidence>
<sequence>MIKMDDSTVKRKRMSSGTSALEAREITQNLYRYGETILNCNVHIIQGIRESGNEFVLKYVCALLNSGGGILHMRNLDHVQIGVQPKHLDTWWSGMENKFADILSCDDICNYFDMVGNYSDPDLYLFVKSAEHLCSLDYHCRLPTDTATHEVSYHSVMKLLQHKGAPWSISDLPLIPENFQYARTDSKIKQETKQIQFKYLSEGSKDSKSIPQKIKQMVSKYISAFANHEGGHILFGIDDVRASAMGELLSEEDQDRTVELINSRMENVIWGDEEFIPEQGKHWDICFKPVIGSPKKKARRVIVVVSVCKFPGGVFTASPDSYFVNEFGDIETWKFSEWKLSMLNPLRDKPDLHNRFIKLPISVPQSPLIFTLRQSIEKIEKRLLSDANKNLVLPHHYMDCIKDLKVKDFIRSVLNIFNVDRHMMIVVNCWGLQVTALQPSDVICDVLVLTENQGCHLVTISQISSEQIWEHCRYVAAFIKEKLVCHGGCVEKFGLVCHVANMDGYDDEIENSLSDNFYPSHFYVTPTKFDSLVQSLIITMAAYEPIDFSTLNTTKSMREVLATDKYFFLLTCDQFDLICKQQFTKELWVHGPPGSGKTVAAVQFIAELRRRGCQKDDVLYLAENELLCSYVRSFSFCLVTTRRKILELYFDLKKFNETYQNVKNVIVDEAQNFKDRDGDWYGLASHLVSRHENNHGMENCCGYFWVFMDYSQKVHKFKAGLPSVIGKNNYMLSEVARNSKEIFDFAKQFLDTAKTSDDQDETSALKKVDSQPHLAHEYSSGHEVEIIKCKQENIEKAISKVLNQLMENGTEIGDVAILVGKSKDKQEIEHAVQDIQKEAQMKEGVLVDTVHRFSGLDKLAVIGVNPHVNEEHASLQKFLLSLATRAKDNLVIITTSDDLKLSKTFKSKP</sequence>
<dbReference type="InterPro" id="IPR048729">
    <property type="entry name" value="SLFN_GTPase-like"/>
</dbReference>
<dbReference type="Pfam" id="PF09848">
    <property type="entry name" value="SLFN-g3_helicase"/>
    <property type="match status" value="1"/>
</dbReference>
<evidence type="ECO:0000259" key="5">
    <source>
        <dbReference type="Pfam" id="PF09848"/>
    </source>
</evidence>
<evidence type="ECO:0000259" key="6">
    <source>
        <dbReference type="Pfam" id="PF21026"/>
    </source>
</evidence>
<protein>
    <recommendedName>
        <fullName evidence="9">Schlafen AlbA-2 domain-containing protein</fullName>
    </recommendedName>
</protein>
<comment type="caution">
    <text evidence="7">The sequence shown here is derived from an EMBL/GenBank/DDBJ whole genome shotgun (WGS) entry which is preliminary data.</text>
</comment>
<dbReference type="SUPFAM" id="SSF52540">
    <property type="entry name" value="P-loop containing nucleoside triphosphate hydrolases"/>
    <property type="match status" value="1"/>
</dbReference>
<dbReference type="EMBL" id="UYJE01008760">
    <property type="protein sequence ID" value="VDI67021.1"/>
    <property type="molecule type" value="Genomic_DNA"/>
</dbReference>
<dbReference type="Gene3D" id="3.40.50.300">
    <property type="entry name" value="P-loop containing nucleotide triphosphate hydrolases"/>
    <property type="match status" value="2"/>
</dbReference>
<reference evidence="7" key="1">
    <citation type="submission" date="2018-11" db="EMBL/GenBank/DDBJ databases">
        <authorList>
            <person name="Alioto T."/>
            <person name="Alioto T."/>
        </authorList>
    </citation>
    <scope>NUCLEOTIDE SEQUENCE</scope>
</reference>
<dbReference type="InterPro" id="IPR029684">
    <property type="entry name" value="Schlafen"/>
</dbReference>
<proteinExistence type="inferred from homology"/>
<evidence type="ECO:0008006" key="9">
    <source>
        <dbReference type="Google" id="ProtNLM"/>
    </source>
</evidence>